<feature type="domain" description="Hikeshi-like N-terminal" evidence="2">
    <location>
        <begin position="23"/>
        <end position="95"/>
    </location>
</feature>
<gene>
    <name evidence="4" type="ORF">BSTOLATCC_MIC25213</name>
</gene>
<dbReference type="Pfam" id="PF21057">
    <property type="entry name" value="Hikeshi-like_C"/>
    <property type="match status" value="1"/>
</dbReference>
<accession>A0AAU9IZH3</accession>
<dbReference type="PANTHER" id="PTHR12925:SF0">
    <property type="entry name" value="PROTEIN HIKESHI"/>
    <property type="match status" value="1"/>
</dbReference>
<dbReference type="GO" id="GO:0006606">
    <property type="term" value="P:protein import into nucleus"/>
    <property type="evidence" value="ECO:0007669"/>
    <property type="project" value="TreeGrafter"/>
</dbReference>
<dbReference type="Proteomes" id="UP001162131">
    <property type="component" value="Unassembled WGS sequence"/>
</dbReference>
<evidence type="ECO:0008006" key="6">
    <source>
        <dbReference type="Google" id="ProtNLM"/>
    </source>
</evidence>
<dbReference type="PANTHER" id="PTHR12925">
    <property type="entry name" value="HIKESHI FAMILY MEMBER"/>
    <property type="match status" value="1"/>
</dbReference>
<evidence type="ECO:0000259" key="3">
    <source>
        <dbReference type="Pfam" id="PF21057"/>
    </source>
</evidence>
<reference evidence="4" key="1">
    <citation type="submission" date="2021-09" db="EMBL/GenBank/DDBJ databases">
        <authorList>
            <consortium name="AG Swart"/>
            <person name="Singh M."/>
            <person name="Singh A."/>
            <person name="Seah K."/>
            <person name="Emmerich C."/>
        </authorList>
    </citation>
    <scope>NUCLEOTIDE SEQUENCE</scope>
    <source>
        <strain evidence="4">ATCC30299</strain>
    </source>
</reference>
<sequence>MLFLSIKFQKSKFQNYKNMFGIIIPGQPVIYNFTQISETQWTIDLPSPGLINNLTFFLASPLPEGYAAALSYSIPPFATIEFLGAIANERPSDIIHTAWSFNPSINSSSLIKLLISVELISNIAGLVENKANSDIRQQYAKKVALNLYRFMESFNKNTDMNQGMLVLPADVLDKWLIRFDQKFRLDPYFVLNTE</sequence>
<proteinExistence type="inferred from homology"/>
<comment type="similarity">
    <text evidence="1">Belongs to the OPI10 family.</text>
</comment>
<dbReference type="GO" id="GO:0005634">
    <property type="term" value="C:nucleus"/>
    <property type="evidence" value="ECO:0007669"/>
    <property type="project" value="TreeGrafter"/>
</dbReference>
<evidence type="ECO:0000256" key="1">
    <source>
        <dbReference type="ARBA" id="ARBA00006623"/>
    </source>
</evidence>
<comment type="caution">
    <text evidence="4">The sequence shown here is derived from an EMBL/GenBank/DDBJ whole genome shotgun (WGS) entry which is preliminary data.</text>
</comment>
<evidence type="ECO:0000259" key="2">
    <source>
        <dbReference type="Pfam" id="PF05603"/>
    </source>
</evidence>
<dbReference type="Pfam" id="PF05603">
    <property type="entry name" value="Hikeshi-like_N"/>
    <property type="match status" value="1"/>
</dbReference>
<dbReference type="InterPro" id="IPR008493">
    <property type="entry name" value="Hikeshi-like_N"/>
</dbReference>
<dbReference type="EMBL" id="CAJZBQ010000024">
    <property type="protein sequence ID" value="CAG9319970.1"/>
    <property type="molecule type" value="Genomic_DNA"/>
</dbReference>
<keyword evidence="5" id="KW-1185">Reference proteome</keyword>
<organism evidence="4 5">
    <name type="scientific">Blepharisma stoltei</name>
    <dbReference type="NCBI Taxonomy" id="1481888"/>
    <lineage>
        <taxon>Eukaryota</taxon>
        <taxon>Sar</taxon>
        <taxon>Alveolata</taxon>
        <taxon>Ciliophora</taxon>
        <taxon>Postciliodesmatophora</taxon>
        <taxon>Heterotrichea</taxon>
        <taxon>Heterotrichida</taxon>
        <taxon>Blepharismidae</taxon>
        <taxon>Blepharisma</taxon>
    </lineage>
</organism>
<dbReference type="GO" id="GO:0061608">
    <property type="term" value="F:nuclear import signal receptor activity"/>
    <property type="evidence" value="ECO:0007669"/>
    <property type="project" value="TreeGrafter"/>
</dbReference>
<evidence type="ECO:0000313" key="4">
    <source>
        <dbReference type="EMBL" id="CAG9319970.1"/>
    </source>
</evidence>
<feature type="domain" description="Hikeshi-like C-terminal" evidence="3">
    <location>
        <begin position="137"/>
        <end position="190"/>
    </location>
</feature>
<dbReference type="AlphaFoldDB" id="A0AAU9IZH3"/>
<dbReference type="InterPro" id="IPR048364">
    <property type="entry name" value="Hikeshi-like_C"/>
</dbReference>
<dbReference type="GO" id="GO:0005829">
    <property type="term" value="C:cytosol"/>
    <property type="evidence" value="ECO:0007669"/>
    <property type="project" value="TreeGrafter"/>
</dbReference>
<dbReference type="InterPro" id="IPR031318">
    <property type="entry name" value="OPI10"/>
</dbReference>
<name>A0AAU9IZH3_9CILI</name>
<evidence type="ECO:0000313" key="5">
    <source>
        <dbReference type="Proteomes" id="UP001162131"/>
    </source>
</evidence>
<protein>
    <recommendedName>
        <fullName evidence="6">Hikeshi-like domain-containing protein</fullName>
    </recommendedName>
</protein>